<dbReference type="Gene3D" id="3.30.420.100">
    <property type="match status" value="1"/>
</dbReference>
<proteinExistence type="inferred from homology"/>
<dbReference type="GO" id="GO:0006412">
    <property type="term" value="P:translation"/>
    <property type="evidence" value="ECO:0007669"/>
    <property type="project" value="InterPro"/>
</dbReference>
<comment type="caution">
    <text evidence="4">The sequence shown here is derived from an EMBL/GenBank/DDBJ whole genome shotgun (WGS) entry which is preliminary data.</text>
</comment>
<dbReference type="Pfam" id="PF00861">
    <property type="entry name" value="Ribosomal_L18p"/>
    <property type="match status" value="1"/>
</dbReference>
<evidence type="ECO:0000256" key="2">
    <source>
        <dbReference type="ARBA" id="ARBA00022980"/>
    </source>
</evidence>
<gene>
    <name evidence="4" type="ORF">LCGC14_2842120</name>
</gene>
<reference evidence="4" key="1">
    <citation type="journal article" date="2015" name="Nature">
        <title>Complex archaea that bridge the gap between prokaryotes and eukaryotes.</title>
        <authorList>
            <person name="Spang A."/>
            <person name="Saw J.H."/>
            <person name="Jorgensen S.L."/>
            <person name="Zaremba-Niedzwiedzka K."/>
            <person name="Martijn J."/>
            <person name="Lind A.E."/>
            <person name="van Eijk R."/>
            <person name="Schleper C."/>
            <person name="Guy L."/>
            <person name="Ettema T.J."/>
        </authorList>
    </citation>
    <scope>NUCLEOTIDE SEQUENCE</scope>
</reference>
<dbReference type="AlphaFoldDB" id="A0A0F9B212"/>
<keyword evidence="3" id="KW-0687">Ribonucleoprotein</keyword>
<evidence type="ECO:0000313" key="4">
    <source>
        <dbReference type="EMBL" id="KKK78581.1"/>
    </source>
</evidence>
<accession>A0A0F9B212</accession>
<protein>
    <recommendedName>
        <fullName evidence="5">50S ribosomal protein L18</fullName>
    </recommendedName>
</protein>
<dbReference type="InterPro" id="IPR057268">
    <property type="entry name" value="Ribosomal_L18"/>
</dbReference>
<comment type="similarity">
    <text evidence="1">Belongs to the universal ribosomal protein uL18 family.</text>
</comment>
<sequence length="78" mass="9057">MNKIEKRFRRKKGIRKKIYGTAEKPRITIFRSNKHIYVQAVDDRNETTIDYSSDFETKVKKNIDGAAEVGEKLAGKLI</sequence>
<dbReference type="InterPro" id="IPR005484">
    <property type="entry name" value="Ribosomal_uL18_bac/plant/anim"/>
</dbReference>
<keyword evidence="2" id="KW-0689">Ribosomal protein</keyword>
<dbReference type="GO" id="GO:0005840">
    <property type="term" value="C:ribosome"/>
    <property type="evidence" value="ECO:0007669"/>
    <property type="project" value="UniProtKB-KW"/>
</dbReference>
<dbReference type="GO" id="GO:1990904">
    <property type="term" value="C:ribonucleoprotein complex"/>
    <property type="evidence" value="ECO:0007669"/>
    <property type="project" value="UniProtKB-KW"/>
</dbReference>
<organism evidence="4">
    <name type="scientific">marine sediment metagenome</name>
    <dbReference type="NCBI Taxonomy" id="412755"/>
    <lineage>
        <taxon>unclassified sequences</taxon>
        <taxon>metagenomes</taxon>
        <taxon>ecological metagenomes</taxon>
    </lineage>
</organism>
<evidence type="ECO:0008006" key="5">
    <source>
        <dbReference type="Google" id="ProtNLM"/>
    </source>
</evidence>
<evidence type="ECO:0000256" key="3">
    <source>
        <dbReference type="ARBA" id="ARBA00023274"/>
    </source>
</evidence>
<name>A0A0F9B212_9ZZZZ</name>
<evidence type="ECO:0000256" key="1">
    <source>
        <dbReference type="ARBA" id="ARBA00007116"/>
    </source>
</evidence>
<dbReference type="EMBL" id="LAZR01054429">
    <property type="protein sequence ID" value="KKK78581.1"/>
    <property type="molecule type" value="Genomic_DNA"/>
</dbReference>
<dbReference type="SUPFAM" id="SSF53137">
    <property type="entry name" value="Translational machinery components"/>
    <property type="match status" value="1"/>
</dbReference>
<dbReference type="GO" id="GO:0003735">
    <property type="term" value="F:structural constituent of ribosome"/>
    <property type="evidence" value="ECO:0007669"/>
    <property type="project" value="InterPro"/>
</dbReference>
<dbReference type="CDD" id="cd00432">
    <property type="entry name" value="Ribosomal_L18_L5e"/>
    <property type="match status" value="1"/>
</dbReference>
<feature type="non-terminal residue" evidence="4">
    <location>
        <position position="78"/>
    </location>
</feature>